<dbReference type="AlphaFoldDB" id="A0A6G1SAL6"/>
<sequence length="105" mass="11511">MTSNAPPRTTSLTATATTTTTLSGSVEESTSQPTDSTTVRLKKKQKKVAWNQDTVDNEGLGRKSSKCCCIYQKPHKFDESSSDSELDDCDHCRGHVEKRSNLKSA</sequence>
<dbReference type="EMBL" id="GGYP01002773">
    <property type="protein sequence ID" value="MDE47544.1"/>
    <property type="molecule type" value="Transcribed_RNA"/>
</dbReference>
<dbReference type="GO" id="GO:0004865">
    <property type="term" value="F:protein serine/threonine phosphatase inhibitor activity"/>
    <property type="evidence" value="ECO:0007669"/>
    <property type="project" value="InterPro"/>
</dbReference>
<dbReference type="PANTHER" id="PTHR20835:SF0">
    <property type="entry name" value="E3 UBIQUITIN-PROTEIN LIGASE PPP1R11"/>
    <property type="match status" value="1"/>
</dbReference>
<name>A0A6G1SAL6_9ACAR</name>
<dbReference type="GO" id="GO:0008157">
    <property type="term" value="F:protein phosphatase 1 binding"/>
    <property type="evidence" value="ECO:0007669"/>
    <property type="project" value="TreeGrafter"/>
</dbReference>
<reference evidence="4" key="1">
    <citation type="submission" date="2018-10" db="EMBL/GenBank/DDBJ databases">
        <title>Transcriptome assembly of Aceria tosichella (Wheat curl mite) Type 2.</title>
        <authorList>
            <person name="Scully E.D."/>
            <person name="Geib S.M."/>
            <person name="Palmer N.A."/>
            <person name="Gupta A.K."/>
            <person name="Sarath G."/>
            <person name="Tatineni S."/>
        </authorList>
    </citation>
    <scope>NUCLEOTIDE SEQUENCE</scope>
    <source>
        <strain evidence="4">LincolnNE</strain>
    </source>
</reference>
<evidence type="ECO:0000256" key="1">
    <source>
        <dbReference type="ARBA" id="ARBA00021994"/>
    </source>
</evidence>
<accession>A0A6G1SAL6</accession>
<dbReference type="Pfam" id="PF07491">
    <property type="entry name" value="PPI_Ypi1"/>
    <property type="match status" value="1"/>
</dbReference>
<evidence type="ECO:0000256" key="3">
    <source>
        <dbReference type="SAM" id="MobiDB-lite"/>
    </source>
</evidence>
<organism evidence="4">
    <name type="scientific">Aceria tosichella</name>
    <name type="common">wheat curl mite</name>
    <dbReference type="NCBI Taxonomy" id="561515"/>
    <lineage>
        <taxon>Eukaryota</taxon>
        <taxon>Metazoa</taxon>
        <taxon>Ecdysozoa</taxon>
        <taxon>Arthropoda</taxon>
        <taxon>Chelicerata</taxon>
        <taxon>Arachnida</taxon>
        <taxon>Acari</taxon>
        <taxon>Acariformes</taxon>
        <taxon>Trombidiformes</taxon>
        <taxon>Prostigmata</taxon>
        <taxon>Eupodina</taxon>
        <taxon>Eriophyoidea</taxon>
        <taxon>Eriophyidae</taxon>
        <taxon>Eriophyinae</taxon>
        <taxon>Aceriini</taxon>
        <taxon>Aceria</taxon>
    </lineage>
</organism>
<protein>
    <recommendedName>
        <fullName evidence="1">E3 ubiquitin-protein ligase PPP1R11</fullName>
    </recommendedName>
    <alternativeName>
        <fullName evidence="2">Protein phosphatase 1 regulatory subunit 11</fullName>
    </alternativeName>
</protein>
<proteinExistence type="predicted"/>
<gene>
    <name evidence="4" type="primary">ppp1r11</name>
    <name evidence="4" type="ORF">g.21141</name>
</gene>
<dbReference type="PANTHER" id="PTHR20835">
    <property type="entry name" value="E3 UBIQUITIN-PROTEIN LIGASE PPP1R11-RELATED"/>
    <property type="match status" value="1"/>
</dbReference>
<feature type="compositionally biased region" description="Polar residues" evidence="3">
    <location>
        <begin position="24"/>
        <end position="39"/>
    </location>
</feature>
<feature type="compositionally biased region" description="Low complexity" evidence="3">
    <location>
        <begin position="9"/>
        <end position="23"/>
    </location>
</feature>
<dbReference type="GO" id="GO:0005634">
    <property type="term" value="C:nucleus"/>
    <property type="evidence" value="ECO:0007669"/>
    <property type="project" value="TreeGrafter"/>
</dbReference>
<feature type="region of interest" description="Disordered" evidence="3">
    <location>
        <begin position="1"/>
        <end position="49"/>
    </location>
</feature>
<dbReference type="InterPro" id="IPR011107">
    <property type="entry name" value="PPI_Ypi1"/>
</dbReference>
<evidence type="ECO:0000256" key="2">
    <source>
        <dbReference type="ARBA" id="ARBA00031039"/>
    </source>
</evidence>
<evidence type="ECO:0000313" key="4">
    <source>
        <dbReference type="EMBL" id="MDE47544.1"/>
    </source>
</evidence>